<organism evidence="4 5">
    <name type="scientific">Aspergillus candidus</name>
    <dbReference type="NCBI Taxonomy" id="41067"/>
    <lineage>
        <taxon>Eukaryota</taxon>
        <taxon>Fungi</taxon>
        <taxon>Dikarya</taxon>
        <taxon>Ascomycota</taxon>
        <taxon>Pezizomycotina</taxon>
        <taxon>Eurotiomycetes</taxon>
        <taxon>Eurotiomycetidae</taxon>
        <taxon>Eurotiales</taxon>
        <taxon>Aspergillaceae</taxon>
        <taxon>Aspergillus</taxon>
        <taxon>Aspergillus subgen. Circumdati</taxon>
    </lineage>
</organism>
<comment type="similarity">
    <text evidence="2">Belongs to the aldo/keto reductase family. Aldo/keto reductase 2 subfamily.</text>
</comment>
<evidence type="ECO:0000313" key="4">
    <source>
        <dbReference type="EMBL" id="PLB38299.1"/>
    </source>
</evidence>
<feature type="domain" description="NADP-dependent oxidoreductase" evidence="3">
    <location>
        <begin position="6"/>
        <end position="304"/>
    </location>
</feature>
<dbReference type="SUPFAM" id="SSF51430">
    <property type="entry name" value="NAD(P)-linked oxidoreductase"/>
    <property type="match status" value="1"/>
</dbReference>
<dbReference type="OrthoDB" id="48988at2759"/>
<dbReference type="AlphaFoldDB" id="A0A2I2FCE1"/>
<name>A0A2I2FCE1_ASPCN</name>
<dbReference type="Gene3D" id="3.20.20.100">
    <property type="entry name" value="NADP-dependent oxidoreductase domain"/>
    <property type="match status" value="1"/>
</dbReference>
<reference evidence="4 5" key="1">
    <citation type="submission" date="2017-12" db="EMBL/GenBank/DDBJ databases">
        <authorList>
            <consortium name="DOE Joint Genome Institute"/>
            <person name="Haridas S."/>
            <person name="Kjaerbolling I."/>
            <person name="Vesth T.C."/>
            <person name="Frisvad J.C."/>
            <person name="Nybo J.L."/>
            <person name="Theobald S."/>
            <person name="Kuo A."/>
            <person name="Bowyer P."/>
            <person name="Matsuda Y."/>
            <person name="Mondo S."/>
            <person name="Lyhne E.K."/>
            <person name="Kogle M.E."/>
            <person name="Clum A."/>
            <person name="Lipzen A."/>
            <person name="Salamov A."/>
            <person name="Ngan C.Y."/>
            <person name="Daum C."/>
            <person name="Chiniquy J."/>
            <person name="Barry K."/>
            <person name="LaButti K."/>
            <person name="Simmons B.A."/>
            <person name="Magnuson J.K."/>
            <person name="Mortensen U.H."/>
            <person name="Larsen T.O."/>
            <person name="Grigoriev I.V."/>
            <person name="Baker S.E."/>
            <person name="Andersen M.R."/>
            <person name="Nordberg H.P."/>
            <person name="Cantor M.N."/>
            <person name="Hua S.X."/>
        </authorList>
    </citation>
    <scope>NUCLEOTIDE SEQUENCE [LARGE SCALE GENOMIC DNA]</scope>
    <source>
        <strain evidence="4 5">CBS 102.13</strain>
    </source>
</reference>
<dbReference type="InterPro" id="IPR036812">
    <property type="entry name" value="NAD(P)_OxRdtase_dom_sf"/>
</dbReference>
<dbReference type="PANTHER" id="PTHR43364">
    <property type="entry name" value="NADH-SPECIFIC METHYLGLYOXAL REDUCTASE-RELATED"/>
    <property type="match status" value="1"/>
</dbReference>
<protein>
    <submittedName>
        <fullName evidence="4">Aldo/keto reductase</fullName>
    </submittedName>
</protein>
<dbReference type="Pfam" id="PF00248">
    <property type="entry name" value="Aldo_ket_red"/>
    <property type="match status" value="1"/>
</dbReference>
<evidence type="ECO:0000256" key="2">
    <source>
        <dbReference type="ARBA" id="ARBA00038157"/>
    </source>
</evidence>
<dbReference type="Proteomes" id="UP000234585">
    <property type="component" value="Unassembled WGS sequence"/>
</dbReference>
<dbReference type="PANTHER" id="PTHR43364:SF4">
    <property type="entry name" value="NAD(P)-LINKED OXIDOREDUCTASE SUPERFAMILY PROTEIN"/>
    <property type="match status" value="1"/>
</dbReference>
<dbReference type="GeneID" id="36522222"/>
<evidence type="ECO:0000256" key="1">
    <source>
        <dbReference type="ARBA" id="ARBA00023002"/>
    </source>
</evidence>
<evidence type="ECO:0000313" key="5">
    <source>
        <dbReference type="Proteomes" id="UP000234585"/>
    </source>
</evidence>
<dbReference type="RefSeq" id="XP_024672311.1">
    <property type="nucleotide sequence ID" value="XM_024815062.1"/>
</dbReference>
<dbReference type="GO" id="GO:0016491">
    <property type="term" value="F:oxidoreductase activity"/>
    <property type="evidence" value="ECO:0007669"/>
    <property type="project" value="UniProtKB-KW"/>
</dbReference>
<evidence type="ECO:0000259" key="3">
    <source>
        <dbReference type="Pfam" id="PF00248"/>
    </source>
</evidence>
<keyword evidence="1" id="KW-0560">Oxidoreductase</keyword>
<dbReference type="EMBL" id="KZ559136">
    <property type="protein sequence ID" value="PLB38299.1"/>
    <property type="molecule type" value="Genomic_DNA"/>
</dbReference>
<proteinExistence type="inferred from homology"/>
<accession>A0A2I2FCE1</accession>
<gene>
    <name evidence="4" type="ORF">BDW47DRAFT_117323</name>
</gene>
<dbReference type="STRING" id="41067.A0A2I2FCE1"/>
<dbReference type="InterPro" id="IPR050523">
    <property type="entry name" value="AKR_Detox_Biosynth"/>
</dbReference>
<sequence length="333" mass="36119">MPPTYILGTQNFGTSWTETTLPQLITRLDDAGITHYDTAALYPATNPGQSETLLGQIQRDDILIDTKILFQPGGLQRDKMEQSLRASLARLGVSKVNTLYAHAPDPTTPIAEQAANFDALHRAGLFTSLGLCNYSPAQLTEWLAVSQSQDLIAPTVYQGQYNLLCRGYETSLFPLLRQHGIRFVANSPLAGGFLTGKLTFATGAAQLVGTRFEVGEGNLVGGLFRAWYDRDMFHGAVRKMREIVAAEGLLDGGEEKQVMAQVAMRWVLFHSGLRGECADAIAVGPGSVEQLETYLNAREEGPLSGELAGVLGGLFEGVKAEAEGILTVGWWSW</sequence>
<dbReference type="InterPro" id="IPR023210">
    <property type="entry name" value="NADP_OxRdtase_dom"/>
</dbReference>
<keyword evidence="5" id="KW-1185">Reference proteome</keyword>